<dbReference type="AlphaFoldDB" id="A0A9N7VQC4"/>
<dbReference type="Proteomes" id="UP001153269">
    <property type="component" value="Unassembled WGS sequence"/>
</dbReference>
<feature type="region of interest" description="Disordered" evidence="1">
    <location>
        <begin position="190"/>
        <end position="216"/>
    </location>
</feature>
<evidence type="ECO:0000313" key="2">
    <source>
        <dbReference type="EMBL" id="CAB1455238.1"/>
    </source>
</evidence>
<feature type="region of interest" description="Disordered" evidence="1">
    <location>
        <begin position="141"/>
        <end position="169"/>
    </location>
</feature>
<proteinExistence type="predicted"/>
<evidence type="ECO:0000256" key="1">
    <source>
        <dbReference type="SAM" id="MobiDB-lite"/>
    </source>
</evidence>
<evidence type="ECO:0000313" key="3">
    <source>
        <dbReference type="Proteomes" id="UP001153269"/>
    </source>
</evidence>
<protein>
    <submittedName>
        <fullName evidence="2">Uncharacterized protein</fullName>
    </submittedName>
</protein>
<organism evidence="2 3">
    <name type="scientific">Pleuronectes platessa</name>
    <name type="common">European plaice</name>
    <dbReference type="NCBI Taxonomy" id="8262"/>
    <lineage>
        <taxon>Eukaryota</taxon>
        <taxon>Metazoa</taxon>
        <taxon>Chordata</taxon>
        <taxon>Craniata</taxon>
        <taxon>Vertebrata</taxon>
        <taxon>Euteleostomi</taxon>
        <taxon>Actinopterygii</taxon>
        <taxon>Neopterygii</taxon>
        <taxon>Teleostei</taxon>
        <taxon>Neoteleostei</taxon>
        <taxon>Acanthomorphata</taxon>
        <taxon>Carangaria</taxon>
        <taxon>Pleuronectiformes</taxon>
        <taxon>Pleuronectoidei</taxon>
        <taxon>Pleuronectidae</taxon>
        <taxon>Pleuronectes</taxon>
    </lineage>
</organism>
<feature type="region of interest" description="Disordered" evidence="1">
    <location>
        <begin position="88"/>
        <end position="107"/>
    </location>
</feature>
<keyword evidence="3" id="KW-1185">Reference proteome</keyword>
<comment type="caution">
    <text evidence="2">The sequence shown here is derived from an EMBL/GenBank/DDBJ whole genome shotgun (WGS) entry which is preliminary data.</text>
</comment>
<accession>A0A9N7VQC4</accession>
<dbReference type="EMBL" id="CADEAL010004246">
    <property type="protein sequence ID" value="CAB1455238.1"/>
    <property type="molecule type" value="Genomic_DNA"/>
</dbReference>
<sequence>MPQEPEKLPRWVRVAVWCGAVRCGAVRCVVAQRCGPPCALAACLAAKQLCIISISTAPTSTKHRAVIPPSARLLCAVLGVRTTSIPASRIHEEEEEQEEEEKRSGGLLPQLALRPRGRGAHVWEPSINQLIQNGEHLTAQLRRKASDQRAPGADKRGSALHGPVEAAGLEQDTSGFSQILRMRLRDVRCSTASAARAPSVRQPAASSRGAAEAPSQ</sequence>
<feature type="compositionally biased region" description="Basic and acidic residues" evidence="1">
    <location>
        <begin position="144"/>
        <end position="157"/>
    </location>
</feature>
<reference evidence="2" key="1">
    <citation type="submission" date="2020-03" db="EMBL/GenBank/DDBJ databases">
        <authorList>
            <person name="Weist P."/>
        </authorList>
    </citation>
    <scope>NUCLEOTIDE SEQUENCE</scope>
</reference>
<gene>
    <name evidence="2" type="ORF">PLEPLA_LOCUS43009</name>
</gene>
<name>A0A9N7VQC4_PLEPL</name>